<name>A0AAU9IVR3_9CILI</name>
<proteinExistence type="predicted"/>
<evidence type="ECO:0000313" key="2">
    <source>
        <dbReference type="Proteomes" id="UP001162131"/>
    </source>
</evidence>
<accession>A0AAU9IVR3</accession>
<evidence type="ECO:0000313" key="1">
    <source>
        <dbReference type="EMBL" id="CAG9312413.1"/>
    </source>
</evidence>
<dbReference type="EMBL" id="CAJZBQ010000006">
    <property type="protein sequence ID" value="CAG9312413.1"/>
    <property type="molecule type" value="Genomic_DNA"/>
</dbReference>
<keyword evidence="2" id="KW-1185">Reference proteome</keyword>
<organism evidence="1 2">
    <name type="scientific">Blepharisma stoltei</name>
    <dbReference type="NCBI Taxonomy" id="1481888"/>
    <lineage>
        <taxon>Eukaryota</taxon>
        <taxon>Sar</taxon>
        <taxon>Alveolata</taxon>
        <taxon>Ciliophora</taxon>
        <taxon>Postciliodesmatophora</taxon>
        <taxon>Heterotrichea</taxon>
        <taxon>Heterotrichida</taxon>
        <taxon>Blepharismidae</taxon>
        <taxon>Blepharisma</taxon>
    </lineage>
</organism>
<dbReference type="Proteomes" id="UP001162131">
    <property type="component" value="Unassembled WGS sequence"/>
</dbReference>
<protein>
    <submittedName>
        <fullName evidence="1">Uncharacterized protein</fullName>
    </submittedName>
</protein>
<dbReference type="AlphaFoldDB" id="A0AAU9IVR3"/>
<gene>
    <name evidence="1" type="ORF">BSTOLATCC_MIC6517</name>
</gene>
<comment type="caution">
    <text evidence="1">The sequence shown here is derived from an EMBL/GenBank/DDBJ whole genome shotgun (WGS) entry which is preliminary data.</text>
</comment>
<reference evidence="1" key="1">
    <citation type="submission" date="2021-09" db="EMBL/GenBank/DDBJ databases">
        <authorList>
            <consortium name="AG Swart"/>
            <person name="Singh M."/>
            <person name="Singh A."/>
            <person name="Seah K."/>
            <person name="Emmerich C."/>
        </authorList>
    </citation>
    <scope>NUCLEOTIDE SEQUENCE</scope>
    <source>
        <strain evidence="1">ATCC30299</strain>
    </source>
</reference>
<sequence length="157" mass="18721">MFTKKFSVQKDIISKQKEIEREFELFPALHNISKCLDHVYFYYLKKEATLKDIILQASLKTGLWKEFLEKKNFKHRVHKKYELLIGEKLDLTESRLIWITVKVVIPFIWGICKYWNLLMLETSIIILLQEICNYALNKAKYIGQKLHMTVEIILQAA</sequence>